<protein>
    <recommendedName>
        <fullName evidence="3">Terpene synthase metal-binding domain-containing protein</fullName>
    </recommendedName>
</protein>
<comment type="caution">
    <text evidence="1">The sequence shown here is derived from an EMBL/GenBank/DDBJ whole genome shotgun (WGS) entry which is preliminary data.</text>
</comment>
<name>A0A426WXS0_ENSVE</name>
<sequence length="86" mass="9799">ECYVKQHGTDANEACKKLQVLVQDAWKDVNKERLNPTAAVPMSLLERLVNLARCTEDVYKNIDSYTHSNTTMKDRITLLLLQPVPV</sequence>
<dbReference type="SUPFAM" id="SSF48576">
    <property type="entry name" value="Terpenoid synthases"/>
    <property type="match status" value="1"/>
</dbReference>
<dbReference type="Gene3D" id="1.10.600.10">
    <property type="entry name" value="Farnesyl Diphosphate Synthase"/>
    <property type="match status" value="1"/>
</dbReference>
<evidence type="ECO:0000313" key="1">
    <source>
        <dbReference type="EMBL" id="RRT32103.1"/>
    </source>
</evidence>
<dbReference type="EMBL" id="AMZH03033867">
    <property type="protein sequence ID" value="RRT32103.1"/>
    <property type="molecule type" value="Genomic_DNA"/>
</dbReference>
<proteinExistence type="predicted"/>
<gene>
    <name evidence="1" type="ORF">B296_00051684</name>
</gene>
<evidence type="ECO:0000313" key="2">
    <source>
        <dbReference type="Proteomes" id="UP000287651"/>
    </source>
</evidence>
<feature type="non-terminal residue" evidence="1">
    <location>
        <position position="1"/>
    </location>
</feature>
<organism evidence="1 2">
    <name type="scientific">Ensete ventricosum</name>
    <name type="common">Abyssinian banana</name>
    <name type="synonym">Musa ensete</name>
    <dbReference type="NCBI Taxonomy" id="4639"/>
    <lineage>
        <taxon>Eukaryota</taxon>
        <taxon>Viridiplantae</taxon>
        <taxon>Streptophyta</taxon>
        <taxon>Embryophyta</taxon>
        <taxon>Tracheophyta</taxon>
        <taxon>Spermatophyta</taxon>
        <taxon>Magnoliopsida</taxon>
        <taxon>Liliopsida</taxon>
        <taxon>Zingiberales</taxon>
        <taxon>Musaceae</taxon>
        <taxon>Ensete</taxon>
    </lineage>
</organism>
<evidence type="ECO:0008006" key="3">
    <source>
        <dbReference type="Google" id="ProtNLM"/>
    </source>
</evidence>
<dbReference type="InterPro" id="IPR008949">
    <property type="entry name" value="Isoprenoid_synthase_dom_sf"/>
</dbReference>
<accession>A0A426WXS0</accession>
<reference evidence="1 2" key="1">
    <citation type="journal article" date="2014" name="Agronomy (Basel)">
        <title>A Draft Genome Sequence for Ensete ventricosum, the Drought-Tolerant Tree Against Hunger.</title>
        <authorList>
            <person name="Harrison J."/>
            <person name="Moore K.A."/>
            <person name="Paszkiewicz K."/>
            <person name="Jones T."/>
            <person name="Grant M."/>
            <person name="Ambacheew D."/>
            <person name="Muzemil S."/>
            <person name="Studholme D.J."/>
        </authorList>
    </citation>
    <scope>NUCLEOTIDE SEQUENCE [LARGE SCALE GENOMIC DNA]</scope>
</reference>
<dbReference type="AlphaFoldDB" id="A0A426WXS0"/>
<dbReference type="Proteomes" id="UP000287651">
    <property type="component" value="Unassembled WGS sequence"/>
</dbReference>